<evidence type="ECO:0000313" key="2">
    <source>
        <dbReference type="Proteomes" id="UP000887578"/>
    </source>
</evidence>
<protein>
    <submittedName>
        <fullName evidence="3">Uncharacterized protein</fullName>
    </submittedName>
</protein>
<reference evidence="3" key="1">
    <citation type="submission" date="2022-11" db="UniProtKB">
        <authorList>
            <consortium name="WormBaseParasite"/>
        </authorList>
    </citation>
    <scope>IDENTIFICATION</scope>
</reference>
<dbReference type="AlphaFoldDB" id="A0A914PIC7"/>
<dbReference type="WBParaSite" id="PDA_v2.g17622.t1">
    <property type="protein sequence ID" value="PDA_v2.g17622.t1"/>
    <property type="gene ID" value="PDA_v2.g17622"/>
</dbReference>
<sequence length="88" mass="9973">MLAKKPKKNEMDKNDEIGPEKKAEKKTEKKAEKKAGKKDEKKKTEEFSLIPTPALPSPPKLPSEKERNASAKQTLLNKISKRRGDVFI</sequence>
<name>A0A914PIC7_9BILA</name>
<evidence type="ECO:0000313" key="3">
    <source>
        <dbReference type="WBParaSite" id="PDA_v2.g17622.t1"/>
    </source>
</evidence>
<feature type="compositionally biased region" description="Basic and acidic residues" evidence="1">
    <location>
        <begin position="8"/>
        <end position="46"/>
    </location>
</feature>
<evidence type="ECO:0000256" key="1">
    <source>
        <dbReference type="SAM" id="MobiDB-lite"/>
    </source>
</evidence>
<keyword evidence="2" id="KW-1185">Reference proteome</keyword>
<accession>A0A914PIC7</accession>
<organism evidence="2 3">
    <name type="scientific">Panagrolaimus davidi</name>
    <dbReference type="NCBI Taxonomy" id="227884"/>
    <lineage>
        <taxon>Eukaryota</taxon>
        <taxon>Metazoa</taxon>
        <taxon>Ecdysozoa</taxon>
        <taxon>Nematoda</taxon>
        <taxon>Chromadorea</taxon>
        <taxon>Rhabditida</taxon>
        <taxon>Tylenchina</taxon>
        <taxon>Panagrolaimomorpha</taxon>
        <taxon>Panagrolaimoidea</taxon>
        <taxon>Panagrolaimidae</taxon>
        <taxon>Panagrolaimus</taxon>
    </lineage>
</organism>
<proteinExistence type="predicted"/>
<feature type="region of interest" description="Disordered" evidence="1">
    <location>
        <begin position="1"/>
        <end position="88"/>
    </location>
</feature>
<dbReference type="Proteomes" id="UP000887578">
    <property type="component" value="Unplaced"/>
</dbReference>